<evidence type="ECO:0000256" key="6">
    <source>
        <dbReference type="HAMAP-Rule" id="MF_00092"/>
    </source>
</evidence>
<dbReference type="CDD" id="cd03280">
    <property type="entry name" value="ABC_MutS2"/>
    <property type="match status" value="1"/>
</dbReference>
<dbReference type="InterPro" id="IPR045076">
    <property type="entry name" value="MutS"/>
</dbReference>
<evidence type="ECO:0000313" key="9">
    <source>
        <dbReference type="EMBL" id="MBU5676792.1"/>
    </source>
</evidence>
<dbReference type="PIRSF" id="PIRSF005814">
    <property type="entry name" value="MutS_YshD"/>
    <property type="match status" value="1"/>
</dbReference>
<dbReference type="Proteomes" id="UP000779508">
    <property type="component" value="Unassembled WGS sequence"/>
</dbReference>
<dbReference type="InterPro" id="IPR007696">
    <property type="entry name" value="DNA_mismatch_repair_MutS_core"/>
</dbReference>
<dbReference type="InterPro" id="IPR002625">
    <property type="entry name" value="Smr_dom"/>
</dbReference>
<sequence>MNERSLRVLEYTKIIEGLEEKCTSTLGKEKVQELRPIVDFNKIIKWQNETSEAQSILIQRGNVPLGGINDVLQYVRRTEIGSYLDPGQLLHLKDTVAVARRLKAFLKEDNREIKYPIIQGLAQSLTSLKEIEDKIELCIVSDVEISDNASSELKYIRRQIASKNDAIRNKLNSIITSSSNQKYLQDAIITMRQDRYVVPVKQEHRGSIPGLVHDQSSSGATLFIEPMAVVELNNQLKELKIKERVEIERILMEIAAMIAERAEDIRSNQKILKELDFIFAKGKLSIEMKAVEPELNTNGEIMIKNGRHPLLKASEVVPNSIWLGEDFHILVITGPNTGGKTVTLKTLGLLTLMAQSGLHVPADYGTRLAIFEQVFADIGDEQSIEQSLSTFSSHMTNIVGIMENVTRNSLVLFDELGAGTDPTEGAALAMAILNHLREMRATAVATTHYSELKQYALSNEGVENASVEFDVETLSPTYKLLIGVPGKSNAFEISRKLGLSDFLIDRAKELLTGEDIHFEDLLQNIERNRTTAEREKDEATRLRMETQKLREEFFDKKQQLEIQREQVIKEAKKEAYKIIKQAKLDADEIVDNLKSLRIELEDKEMNRKIEEAKKSISGKMNKLAEGMGEQLIVKTNKKPPKNLKVGEMVSILSLNQTGYIISPEDENGEVQVQVGIMKVNMHVSNLERTKEEKETKKTGTGKIVKSKAKNIKTEVDVRGQNLEEAMLEVDKYLDDSYIAGLTHVTIIHGVGTGVLSAGLKQMLKKHKHVKSYREGAYGEGGAGVTIVQLK</sequence>
<dbReference type="Pfam" id="PF20297">
    <property type="entry name" value="MSSS"/>
    <property type="match status" value="1"/>
</dbReference>
<dbReference type="InterPro" id="IPR046893">
    <property type="entry name" value="MSSS"/>
</dbReference>
<dbReference type="SMART" id="SM00463">
    <property type="entry name" value="SMR"/>
    <property type="match status" value="1"/>
</dbReference>
<dbReference type="Pfam" id="PF01713">
    <property type="entry name" value="Smr"/>
    <property type="match status" value="1"/>
</dbReference>
<proteinExistence type="inferred from homology"/>
<dbReference type="EC" id="3.6.4.-" evidence="6"/>
<name>A0ABS6G2T0_9FIRM</name>
<comment type="function">
    <text evidence="6">Acts as a ribosome collision sensor, splitting the ribosome into its 2 subunits. Detects stalled/collided 70S ribosomes which it binds and splits by an ATP-hydrolysis driven conformational change. Acts upstream of the ribosome quality control system (RQC), a ribosome-associated complex that mediates the extraction of incompletely synthesized nascent chains from stalled ribosomes and their subsequent degradation. Probably generates substrates for RQC.</text>
</comment>
<dbReference type="NCBIfam" id="TIGR01069">
    <property type="entry name" value="mutS2"/>
    <property type="match status" value="1"/>
</dbReference>
<dbReference type="PROSITE" id="PS50828">
    <property type="entry name" value="SMR"/>
    <property type="match status" value="1"/>
</dbReference>
<keyword evidence="6" id="KW-0540">Nuclease</keyword>
<reference evidence="9 10" key="1">
    <citation type="submission" date="2021-06" db="EMBL/GenBank/DDBJ databases">
        <authorList>
            <person name="Sun Q."/>
            <person name="Li D."/>
        </authorList>
    </citation>
    <scope>NUCLEOTIDE SEQUENCE [LARGE SCALE GENOMIC DNA]</scope>
    <source>
        <strain evidence="9 10">MSJ-5</strain>
    </source>
</reference>
<evidence type="ECO:0000256" key="1">
    <source>
        <dbReference type="ARBA" id="ARBA00022730"/>
    </source>
</evidence>
<evidence type="ECO:0000313" key="10">
    <source>
        <dbReference type="Proteomes" id="UP000779508"/>
    </source>
</evidence>
<comment type="subunit">
    <text evidence="6">Homodimer. Binds to stalled ribosomes, contacting rRNA.</text>
</comment>
<accession>A0ABS6G2T0</accession>
<comment type="caution">
    <text evidence="9">The sequence shown here is derived from an EMBL/GenBank/DDBJ whole genome shotgun (WGS) entry which is preliminary data.</text>
</comment>
<dbReference type="GO" id="GO:0004519">
    <property type="term" value="F:endonuclease activity"/>
    <property type="evidence" value="ECO:0007669"/>
    <property type="project" value="UniProtKB-KW"/>
</dbReference>
<keyword evidence="3 6" id="KW-0378">Hydrolase</keyword>
<evidence type="ECO:0000256" key="7">
    <source>
        <dbReference type="SAM" id="Coils"/>
    </source>
</evidence>
<comment type="function">
    <text evidence="6">Endonuclease that is involved in the suppression of homologous recombination and thus may have a key role in the control of bacterial genetic diversity.</text>
</comment>
<keyword evidence="4 6" id="KW-0067">ATP-binding</keyword>
<dbReference type="Pfam" id="PF00488">
    <property type="entry name" value="MutS_V"/>
    <property type="match status" value="1"/>
</dbReference>
<feature type="coiled-coil region" evidence="7">
    <location>
        <begin position="518"/>
        <end position="613"/>
    </location>
</feature>
<keyword evidence="1 6" id="KW-0699">rRNA-binding</keyword>
<dbReference type="SMART" id="SM00534">
    <property type="entry name" value="MUTSac"/>
    <property type="match status" value="1"/>
</dbReference>
<organism evidence="9 10">
    <name type="scientific">Alkaliphilus flagellatus</name>
    <dbReference type="NCBI Taxonomy" id="2841507"/>
    <lineage>
        <taxon>Bacteria</taxon>
        <taxon>Bacillati</taxon>
        <taxon>Bacillota</taxon>
        <taxon>Clostridia</taxon>
        <taxon>Peptostreptococcales</taxon>
        <taxon>Natronincolaceae</taxon>
        <taxon>Alkaliphilus</taxon>
    </lineage>
</organism>
<evidence type="ECO:0000256" key="5">
    <source>
        <dbReference type="ARBA" id="ARBA00022884"/>
    </source>
</evidence>
<comment type="similarity">
    <text evidence="6">Belongs to the DNA mismatch repair MutS family. MutS2 subfamily.</text>
</comment>
<keyword evidence="6 9" id="KW-0255">Endonuclease</keyword>
<dbReference type="InterPro" id="IPR005747">
    <property type="entry name" value="MutS2"/>
</dbReference>
<keyword evidence="10" id="KW-1185">Reference proteome</keyword>
<dbReference type="HAMAP" id="MF_00092">
    <property type="entry name" value="MutS2"/>
    <property type="match status" value="1"/>
</dbReference>
<dbReference type="PANTHER" id="PTHR48466">
    <property type="entry name" value="OS10G0509000 PROTEIN-RELATED"/>
    <property type="match status" value="1"/>
</dbReference>
<keyword evidence="6" id="KW-0238">DNA-binding</keyword>
<dbReference type="PROSITE" id="PS00486">
    <property type="entry name" value="DNA_MISMATCH_REPAIR_2"/>
    <property type="match status" value="1"/>
</dbReference>
<feature type="binding site" evidence="6">
    <location>
        <begin position="334"/>
        <end position="341"/>
    </location>
    <ligand>
        <name>ATP</name>
        <dbReference type="ChEBI" id="CHEBI:30616"/>
    </ligand>
</feature>
<dbReference type="EC" id="3.1.-.-" evidence="6"/>
<evidence type="ECO:0000256" key="2">
    <source>
        <dbReference type="ARBA" id="ARBA00022741"/>
    </source>
</evidence>
<evidence type="ECO:0000256" key="3">
    <source>
        <dbReference type="ARBA" id="ARBA00022801"/>
    </source>
</evidence>
<dbReference type="InterPro" id="IPR000432">
    <property type="entry name" value="DNA_mismatch_repair_MutS_C"/>
</dbReference>
<dbReference type="EMBL" id="JAHLQK010000004">
    <property type="protein sequence ID" value="MBU5676792.1"/>
    <property type="molecule type" value="Genomic_DNA"/>
</dbReference>
<gene>
    <name evidence="6" type="primary">mutS2</name>
    <name evidence="6" type="synonym">rqcU</name>
    <name evidence="9" type="ORF">KQI88_10215</name>
</gene>
<dbReference type="PANTHER" id="PTHR48466:SF2">
    <property type="entry name" value="OS10G0509000 PROTEIN"/>
    <property type="match status" value="1"/>
</dbReference>
<keyword evidence="2 6" id="KW-0547">Nucleotide-binding</keyword>
<feature type="domain" description="Smr" evidence="8">
    <location>
        <begin position="715"/>
        <end position="790"/>
    </location>
</feature>
<evidence type="ECO:0000259" key="8">
    <source>
        <dbReference type="PROSITE" id="PS50828"/>
    </source>
</evidence>
<keyword evidence="7" id="KW-0175">Coiled coil</keyword>
<protein>
    <recommendedName>
        <fullName evidence="6">Endonuclease MutS2</fullName>
        <ecNumber evidence="6">3.1.-.-</ecNumber>
    </recommendedName>
    <alternativeName>
        <fullName evidence="6">Ribosome-associated protein quality control-upstream factor</fullName>
        <shortName evidence="6">RQC-upstream factor</shortName>
        <shortName evidence="6">RqcU</shortName>
        <ecNumber evidence="6">3.6.4.-</ecNumber>
    </alternativeName>
</protein>
<evidence type="ECO:0000256" key="4">
    <source>
        <dbReference type="ARBA" id="ARBA00022840"/>
    </source>
</evidence>
<keyword evidence="5 6" id="KW-0694">RNA-binding</keyword>
<dbReference type="SMART" id="SM00533">
    <property type="entry name" value="MUTSd"/>
    <property type="match status" value="1"/>
</dbReference>
<dbReference type="RefSeq" id="WP_216417020.1">
    <property type="nucleotide sequence ID" value="NZ_JAHLQK010000004.1"/>
</dbReference>